<protein>
    <recommendedName>
        <fullName evidence="6">UBX domain-containing protein 6</fullName>
    </recommendedName>
    <alternativeName>
        <fullName evidence="7">UBX domain-containing protein 1</fullName>
    </alternativeName>
</protein>
<dbReference type="GO" id="GO:0006950">
    <property type="term" value="P:response to stress"/>
    <property type="evidence" value="ECO:0007669"/>
    <property type="project" value="UniProtKB-ARBA"/>
</dbReference>
<dbReference type="Pfam" id="PF09409">
    <property type="entry name" value="PUB"/>
    <property type="match status" value="1"/>
</dbReference>
<keyword evidence="3" id="KW-0472">Membrane</keyword>
<proteinExistence type="predicted"/>
<keyword evidence="2" id="KW-0833">Ubl conjugation pathway</keyword>
<dbReference type="InterPro" id="IPR029071">
    <property type="entry name" value="Ubiquitin-like_domsf"/>
</dbReference>
<sequence length="622" mass="69120">MSWPCHIPAVLHPSCAMSWPCHIPAVLHPGCAISQAMLHPDRAISSLCHVLALPHPGCAISQVVPYPGRAVSQLCHIPAVLGLSMFPPCLSCAPAVSVDGRSMSQFMVPTGDAGVCAAFIQVFLALGATVVWPVWIPVPVPLEGQCQELFHRCTGEHTAPVRGGLRSVPCPTRRRRRSCAVEMNPAKAQATQGEIKADLKFKTAGPGQKLSEPSRAPKEKPKAEVAPKPRQAPTDEAQMAAAAALARLELKPKGKAPSASQEAIKNQVKKELMAEAAASEKGLSMEEKEQEEQGAAAPSVSGVYFICPLTGDIVRKDQKEKHLREAIQAYFSVDPVAASIMEIHTFNKDREKVRACVETMAKYLDNIYLHPEEEKYRKIKLQNKVFQERISCLEGTHKFFQAVGFETKTLPVPGQEATEEYYVLKEEMLSRLEELKDCKEQLLSSEPVRAQLHRQLTVFQPSPAAARFELPHDFFNLTAEELRREQRLRTEAVEKASMLRTRAMREKEEQREMRKYNYTLLRVRFPDGYILQGTFYARESVSVLYNFVREALREDWLPFELLGPGGLKLTDENLAFNECGLVPSALLSLAWDAAVMADVEAAAEEQRSPLRPELLARAQTLS</sequence>
<reference evidence="10" key="2">
    <citation type="submission" date="2025-08" db="UniProtKB">
        <authorList>
            <consortium name="Ensembl"/>
        </authorList>
    </citation>
    <scope>IDENTIFICATION</scope>
</reference>
<dbReference type="InterPro" id="IPR042774">
    <property type="entry name" value="UBXN6_PUB"/>
</dbReference>
<comment type="function">
    <text evidence="4">May negatively regulate the ATPase activity of VCP, an ATP-driven segregase that associates with different cofactors to control a wide variety of cellular processes. As a cofactor of VCP, it may play a role in the transport of CAV1 to lysosomes for degradation. It may also play a role in endoplasmic reticulum-associated degradation (ERAD) of misfolded proteins. Together with VCP and other cofactors, it may play a role in macroautophagy, regulating for instance the clearance of damaged lysosomes.</text>
</comment>
<feature type="domain" description="UBX" evidence="9">
    <location>
        <begin position="514"/>
        <end position="589"/>
    </location>
</feature>
<dbReference type="FunFam" id="3.10.20.90:FF:000185">
    <property type="entry name" value="UBX domain-containing protein 6"/>
    <property type="match status" value="1"/>
</dbReference>
<dbReference type="SMART" id="SM00580">
    <property type="entry name" value="PUG"/>
    <property type="match status" value="1"/>
</dbReference>
<dbReference type="CDD" id="cd16119">
    <property type="entry name" value="UBX_UBXN6"/>
    <property type="match status" value="1"/>
</dbReference>
<dbReference type="PANTHER" id="PTHR23153:SF38">
    <property type="entry name" value="UBX DOMAIN-CONTAINING PROTEIN 6"/>
    <property type="match status" value="1"/>
</dbReference>
<dbReference type="CDD" id="cd10460">
    <property type="entry name" value="PUB_UBXD1"/>
    <property type="match status" value="1"/>
</dbReference>
<dbReference type="PROSITE" id="PS50033">
    <property type="entry name" value="UBX"/>
    <property type="match status" value="1"/>
</dbReference>
<name>A0A8C3EHX9_CORMO</name>
<organism evidence="10 11">
    <name type="scientific">Corvus moneduloides</name>
    <name type="common">New Caledonian crow</name>
    <dbReference type="NCBI Taxonomy" id="1196302"/>
    <lineage>
        <taxon>Eukaryota</taxon>
        <taxon>Metazoa</taxon>
        <taxon>Chordata</taxon>
        <taxon>Craniata</taxon>
        <taxon>Vertebrata</taxon>
        <taxon>Euteleostomi</taxon>
        <taxon>Archelosauria</taxon>
        <taxon>Archosauria</taxon>
        <taxon>Dinosauria</taxon>
        <taxon>Saurischia</taxon>
        <taxon>Theropoda</taxon>
        <taxon>Coelurosauria</taxon>
        <taxon>Aves</taxon>
        <taxon>Neognathae</taxon>
        <taxon>Neoaves</taxon>
        <taxon>Telluraves</taxon>
        <taxon>Australaves</taxon>
        <taxon>Passeriformes</taxon>
        <taxon>Corvoidea</taxon>
        <taxon>Corvidae</taxon>
        <taxon>Corvus</taxon>
    </lineage>
</organism>
<dbReference type="Gene3D" id="3.10.20.90">
    <property type="entry name" value="Phosphatidylinositol 3-kinase Catalytic Subunit, Chain A, domain 1"/>
    <property type="match status" value="1"/>
</dbReference>
<evidence type="ECO:0000256" key="2">
    <source>
        <dbReference type="ARBA" id="ARBA00022786"/>
    </source>
</evidence>
<dbReference type="InterPro" id="IPR036339">
    <property type="entry name" value="PUB-like_dom_sf"/>
</dbReference>
<evidence type="ECO:0000313" key="11">
    <source>
        <dbReference type="Proteomes" id="UP000694553"/>
    </source>
</evidence>
<dbReference type="SUPFAM" id="SSF143503">
    <property type="entry name" value="PUG domain-like"/>
    <property type="match status" value="1"/>
</dbReference>
<accession>A0A8U7NV66</accession>
<dbReference type="InterPro" id="IPR018997">
    <property type="entry name" value="PUB_domain"/>
</dbReference>
<evidence type="ECO:0000313" key="10">
    <source>
        <dbReference type="Ensembl" id="ENSCMUP00000018497.2"/>
    </source>
</evidence>
<evidence type="ECO:0000256" key="6">
    <source>
        <dbReference type="ARBA" id="ARBA00070523"/>
    </source>
</evidence>
<gene>
    <name evidence="10" type="primary">UBXN6</name>
</gene>
<accession>A0A8C3EHX9</accession>
<dbReference type="SUPFAM" id="SSF54236">
    <property type="entry name" value="Ubiquitin-like"/>
    <property type="match status" value="1"/>
</dbReference>
<evidence type="ECO:0000256" key="1">
    <source>
        <dbReference type="ARBA" id="ARBA00004170"/>
    </source>
</evidence>
<dbReference type="GO" id="GO:0005737">
    <property type="term" value="C:cytoplasm"/>
    <property type="evidence" value="ECO:0007669"/>
    <property type="project" value="TreeGrafter"/>
</dbReference>
<reference evidence="10" key="3">
    <citation type="submission" date="2025-09" db="UniProtKB">
        <authorList>
            <consortium name="Ensembl"/>
        </authorList>
    </citation>
    <scope>IDENTIFICATION</scope>
</reference>
<evidence type="ECO:0000259" key="9">
    <source>
        <dbReference type="PROSITE" id="PS50033"/>
    </source>
</evidence>
<feature type="region of interest" description="Disordered" evidence="8">
    <location>
        <begin position="204"/>
        <end position="235"/>
    </location>
</feature>
<evidence type="ECO:0000256" key="3">
    <source>
        <dbReference type="ARBA" id="ARBA00023136"/>
    </source>
</evidence>
<keyword evidence="11" id="KW-1185">Reference proteome</keyword>
<reference evidence="11" key="1">
    <citation type="submission" date="2019-10" db="EMBL/GenBank/DDBJ databases">
        <title>Corvus moneduloides (New Caledonian crow) genome, bCorMon1, primary haplotype.</title>
        <authorList>
            <person name="Rutz C."/>
            <person name="Fungtammasan C."/>
            <person name="Mountcastle J."/>
            <person name="Formenti G."/>
            <person name="Chow W."/>
            <person name="Howe K."/>
            <person name="Steele M.P."/>
            <person name="Fernandes J."/>
            <person name="Gilbert M.T.P."/>
            <person name="Fedrigo O."/>
            <person name="Jarvis E.D."/>
            <person name="Gemmell N."/>
        </authorList>
    </citation>
    <scope>NUCLEOTIDE SEQUENCE [LARGE SCALE GENOMIC DNA]</scope>
</reference>
<dbReference type="PANTHER" id="PTHR23153">
    <property type="entry name" value="UBX-RELATED"/>
    <property type="match status" value="1"/>
</dbReference>
<dbReference type="Ensembl" id="ENSCMUT00000019863.2">
    <property type="protein sequence ID" value="ENSCMUP00000018497.2"/>
    <property type="gene ID" value="ENSCMUG00000011438.2"/>
</dbReference>
<comment type="subcellular location">
    <subcellularLocation>
        <location evidence="1">Membrane</location>
        <topology evidence="1">Peripheral membrane protein</topology>
    </subcellularLocation>
</comment>
<dbReference type="OMA" id="LEYSLWA"/>
<dbReference type="Gene3D" id="1.20.58.2190">
    <property type="match status" value="1"/>
</dbReference>
<dbReference type="InterPro" id="IPR001012">
    <property type="entry name" value="UBX_dom"/>
</dbReference>
<dbReference type="Pfam" id="PF00789">
    <property type="entry name" value="UBX"/>
    <property type="match status" value="1"/>
</dbReference>
<dbReference type="GO" id="GO:0016020">
    <property type="term" value="C:membrane"/>
    <property type="evidence" value="ECO:0007669"/>
    <property type="project" value="UniProtKB-SubCell"/>
</dbReference>
<dbReference type="Proteomes" id="UP000694553">
    <property type="component" value="Unassembled WGS sequence"/>
</dbReference>
<evidence type="ECO:0000256" key="5">
    <source>
        <dbReference type="ARBA" id="ARBA00065525"/>
    </source>
</evidence>
<dbReference type="AlphaFoldDB" id="A0A8C3EHX9"/>
<feature type="compositionally biased region" description="Basic and acidic residues" evidence="8">
    <location>
        <begin position="215"/>
        <end position="227"/>
    </location>
</feature>
<evidence type="ECO:0000256" key="8">
    <source>
        <dbReference type="SAM" id="MobiDB-lite"/>
    </source>
</evidence>
<evidence type="ECO:0000256" key="7">
    <source>
        <dbReference type="ARBA" id="ARBA00075815"/>
    </source>
</evidence>
<comment type="subunit">
    <text evidence="5">Interacts with VCP through the PUB domain (via C-terminus) and VIM motif (via N-terminus); the interaction is direct. Forms a ternary complex with CAV1 and VCP. Interacts with SYVN1. Interacts with HERPUD1. Interacts with VCPKMT. May interact with DERL1. Interacts with PLAA, VCP and YOD1; may form a complex involved in macroautophagy. Interacts with LMAN1.</text>
</comment>
<evidence type="ECO:0000256" key="4">
    <source>
        <dbReference type="ARBA" id="ARBA00059509"/>
    </source>
</evidence>
<dbReference type="SMART" id="SM00166">
    <property type="entry name" value="UBX"/>
    <property type="match status" value="1"/>
</dbReference>